<name>A0A231V274_9HYPH</name>
<comment type="caution">
    <text evidence="7">The sequence shown here is derived from an EMBL/GenBank/DDBJ whole genome shotgun (WGS) entry which is preliminary data.</text>
</comment>
<dbReference type="AlphaFoldDB" id="A0A231V274"/>
<proteinExistence type="inferred from homology"/>
<dbReference type="EMBL" id="NBYO01000001">
    <property type="protein sequence ID" value="OXT02214.1"/>
    <property type="molecule type" value="Genomic_DNA"/>
</dbReference>
<organism evidence="7 8">
    <name type="scientific">Notoacmeibacter marinus</name>
    <dbReference type="NCBI Taxonomy" id="1876515"/>
    <lineage>
        <taxon>Bacteria</taxon>
        <taxon>Pseudomonadati</taxon>
        <taxon>Pseudomonadota</taxon>
        <taxon>Alphaproteobacteria</taxon>
        <taxon>Hyphomicrobiales</taxon>
        <taxon>Notoacmeibacteraceae</taxon>
        <taxon>Notoacmeibacter</taxon>
    </lineage>
</organism>
<evidence type="ECO:0008006" key="9">
    <source>
        <dbReference type="Google" id="ProtNLM"/>
    </source>
</evidence>
<protein>
    <recommendedName>
        <fullName evidence="9">Aspartate aminotransferase family protein</fullName>
    </recommendedName>
</protein>
<dbReference type="GO" id="GO:0030149">
    <property type="term" value="P:sphingolipid catabolic process"/>
    <property type="evidence" value="ECO:0007669"/>
    <property type="project" value="TreeGrafter"/>
</dbReference>
<evidence type="ECO:0000256" key="3">
    <source>
        <dbReference type="ARBA" id="ARBA00023239"/>
    </source>
</evidence>
<dbReference type="InterPro" id="IPR002129">
    <property type="entry name" value="PyrdxlP-dep_de-COase"/>
</dbReference>
<dbReference type="PANTHER" id="PTHR42735">
    <property type="match status" value="1"/>
</dbReference>
<sequence length="382" mass="40537">MNRDGTSAGWLPDNLPDIGLGETRAYSQVAEVIEARSTRLGAPDTLAHMDPPTPDVAARLVGLNAKYNQNLLHPDLSPFASEAEARVIAWLAPAFGMATGHICAGSTVANLTALWAAREHGARKIIASADAHLSVPKAAHILGLPFEAVPVDAVGRMDQACFPDTNDAALVLTVGTTGRGAIDPLSTAASARQGGARWIHVDAAWAGPLRLTMYADRLAGVEQADSVAVSAHKWLFQPKDSALVLFRRAAMQDAVSFGGAYLAVPDIGVQGSRGAAGVALLGTLLAWGREGLAERIEHCIATVDVLAERLENDTRTNLLNRPETAVINWQPSDAARTEAIIAKLGHTASRTIINGLPWVRQVAANYCADVDLIWRRIDQALD</sequence>
<dbReference type="InterPro" id="IPR015424">
    <property type="entry name" value="PyrdxlP-dep_Trfase"/>
</dbReference>
<accession>A0A231V274</accession>
<dbReference type="Gene3D" id="3.90.1150.10">
    <property type="entry name" value="Aspartate Aminotransferase, domain 1"/>
    <property type="match status" value="1"/>
</dbReference>
<gene>
    <name evidence="7" type="ORF">B7H23_04675</name>
</gene>
<evidence type="ECO:0000256" key="6">
    <source>
        <dbReference type="RuleBase" id="RU000382"/>
    </source>
</evidence>
<dbReference type="Gene3D" id="3.40.640.10">
    <property type="entry name" value="Type I PLP-dependent aspartate aminotransferase-like (Major domain)"/>
    <property type="match status" value="1"/>
</dbReference>
<dbReference type="PANTHER" id="PTHR42735:SF6">
    <property type="entry name" value="SPHINGOSINE-1-PHOSPHATE LYASE 1"/>
    <property type="match status" value="1"/>
</dbReference>
<feature type="modified residue" description="N6-(pyridoxal phosphate)lysine" evidence="5">
    <location>
        <position position="233"/>
    </location>
</feature>
<dbReference type="GO" id="GO:0008117">
    <property type="term" value="F:sphinganine-1-phosphate aldolase activity"/>
    <property type="evidence" value="ECO:0007669"/>
    <property type="project" value="TreeGrafter"/>
</dbReference>
<evidence type="ECO:0000256" key="1">
    <source>
        <dbReference type="ARBA" id="ARBA00001933"/>
    </source>
</evidence>
<keyword evidence="8" id="KW-1185">Reference proteome</keyword>
<dbReference type="GO" id="GO:0030170">
    <property type="term" value="F:pyridoxal phosphate binding"/>
    <property type="evidence" value="ECO:0007669"/>
    <property type="project" value="InterPro"/>
</dbReference>
<dbReference type="InterPro" id="IPR015421">
    <property type="entry name" value="PyrdxlP-dep_Trfase_major"/>
</dbReference>
<keyword evidence="3 6" id="KW-0456">Lyase</keyword>
<dbReference type="Proteomes" id="UP000215405">
    <property type="component" value="Unassembled WGS sequence"/>
</dbReference>
<keyword evidence="2 5" id="KW-0663">Pyridoxal phosphate</keyword>
<dbReference type="InterPro" id="IPR050477">
    <property type="entry name" value="GrpII_AminoAcid_Decarb"/>
</dbReference>
<dbReference type="SUPFAM" id="SSF53383">
    <property type="entry name" value="PLP-dependent transferases"/>
    <property type="match status" value="1"/>
</dbReference>
<comment type="cofactor">
    <cofactor evidence="1 5 6">
        <name>pyridoxal 5'-phosphate</name>
        <dbReference type="ChEBI" id="CHEBI:597326"/>
    </cofactor>
</comment>
<evidence type="ECO:0000313" key="8">
    <source>
        <dbReference type="Proteomes" id="UP000215405"/>
    </source>
</evidence>
<reference evidence="8" key="1">
    <citation type="journal article" date="2017" name="Int. J. Syst. Evol. Microbiol.">
        <title>Notoacmeibacter marinus gen. nov., sp. nov., isolated from the gut of a limpet and proposal of Notoacmeibacteraceae fam. nov. in the order Rhizobiales of the class Alphaproteobacteria.</title>
        <authorList>
            <person name="Huang Z."/>
            <person name="Guo F."/>
            <person name="Lai Q."/>
        </authorList>
    </citation>
    <scope>NUCLEOTIDE SEQUENCE [LARGE SCALE GENOMIC DNA]</scope>
    <source>
        <strain evidence="8">XMTR2A4</strain>
    </source>
</reference>
<dbReference type="GO" id="GO:0016020">
    <property type="term" value="C:membrane"/>
    <property type="evidence" value="ECO:0007669"/>
    <property type="project" value="GOC"/>
</dbReference>
<evidence type="ECO:0000256" key="2">
    <source>
        <dbReference type="ARBA" id="ARBA00022898"/>
    </source>
</evidence>
<dbReference type="RefSeq" id="WP_094076174.1">
    <property type="nucleotide sequence ID" value="NZ_NBYO01000001.1"/>
</dbReference>
<dbReference type="InterPro" id="IPR015422">
    <property type="entry name" value="PyrdxlP-dep_Trfase_small"/>
</dbReference>
<evidence type="ECO:0000313" key="7">
    <source>
        <dbReference type="EMBL" id="OXT02214.1"/>
    </source>
</evidence>
<evidence type="ECO:0000256" key="4">
    <source>
        <dbReference type="ARBA" id="ARBA00038302"/>
    </source>
</evidence>
<evidence type="ECO:0000256" key="5">
    <source>
        <dbReference type="PIRSR" id="PIRSR602129-50"/>
    </source>
</evidence>
<comment type="similarity">
    <text evidence="4">Belongs to the group II decarboxylase family. Sphingosine-1-phosphate lyase subfamily.</text>
</comment>
<dbReference type="Pfam" id="PF00282">
    <property type="entry name" value="Pyridoxal_deC"/>
    <property type="match status" value="1"/>
</dbReference>
<dbReference type="GO" id="GO:0019752">
    <property type="term" value="P:carboxylic acid metabolic process"/>
    <property type="evidence" value="ECO:0007669"/>
    <property type="project" value="InterPro"/>
</dbReference>